<accession>A0A4S4MN94</accession>
<dbReference type="OrthoDB" id="3210574at2759"/>
<comment type="caution">
    <text evidence="2">The sequence shown here is derived from an EMBL/GenBank/DDBJ whole genome shotgun (WGS) entry which is preliminary data.</text>
</comment>
<dbReference type="EMBL" id="SGPM01000250">
    <property type="protein sequence ID" value="THH27454.1"/>
    <property type="molecule type" value="Genomic_DNA"/>
</dbReference>
<feature type="compositionally biased region" description="Basic and acidic residues" evidence="1">
    <location>
        <begin position="129"/>
        <end position="144"/>
    </location>
</feature>
<organism evidence="2 3">
    <name type="scientific">Antrodiella citrinella</name>
    <dbReference type="NCBI Taxonomy" id="2447956"/>
    <lineage>
        <taxon>Eukaryota</taxon>
        <taxon>Fungi</taxon>
        <taxon>Dikarya</taxon>
        <taxon>Basidiomycota</taxon>
        <taxon>Agaricomycotina</taxon>
        <taxon>Agaricomycetes</taxon>
        <taxon>Polyporales</taxon>
        <taxon>Steccherinaceae</taxon>
        <taxon>Antrodiella</taxon>
    </lineage>
</organism>
<evidence type="ECO:0000256" key="1">
    <source>
        <dbReference type="SAM" id="MobiDB-lite"/>
    </source>
</evidence>
<proteinExistence type="predicted"/>
<evidence type="ECO:0000313" key="2">
    <source>
        <dbReference type="EMBL" id="THH27454.1"/>
    </source>
</evidence>
<gene>
    <name evidence="2" type="ORF">EUX98_g6730</name>
</gene>
<name>A0A4S4MN94_9APHY</name>
<feature type="compositionally biased region" description="Polar residues" evidence="1">
    <location>
        <begin position="19"/>
        <end position="29"/>
    </location>
</feature>
<sequence length="157" mass="16391">MSGWNSARRERQAAPYDTPVTNDSQTWKSNNEKRFGAGTDTGNVVAGGQYSTIPSSSLGEEDPSFRHGGTGTPPASTHDAPREERPLGVQSTSQGGVAVGGNSDLPEGHASVMDKVIGKTQKVAGKALKKPDMHEKGELREAGGKEAALGNARAPHD</sequence>
<protein>
    <submittedName>
        <fullName evidence="2">Uncharacterized protein</fullName>
    </submittedName>
</protein>
<evidence type="ECO:0000313" key="3">
    <source>
        <dbReference type="Proteomes" id="UP000308730"/>
    </source>
</evidence>
<feature type="region of interest" description="Disordered" evidence="1">
    <location>
        <begin position="1"/>
        <end position="157"/>
    </location>
</feature>
<feature type="compositionally biased region" description="Polar residues" evidence="1">
    <location>
        <begin position="49"/>
        <end position="58"/>
    </location>
</feature>
<keyword evidence="3" id="KW-1185">Reference proteome</keyword>
<dbReference type="AlphaFoldDB" id="A0A4S4MN94"/>
<reference evidence="2 3" key="1">
    <citation type="submission" date="2019-02" db="EMBL/GenBank/DDBJ databases">
        <title>Genome sequencing of the rare red list fungi Antrodiella citrinella (Flaviporus citrinellus).</title>
        <authorList>
            <person name="Buettner E."/>
            <person name="Kellner H."/>
        </authorList>
    </citation>
    <scope>NUCLEOTIDE SEQUENCE [LARGE SCALE GENOMIC DNA]</scope>
    <source>
        <strain evidence="2 3">DSM 108506</strain>
    </source>
</reference>
<dbReference type="Proteomes" id="UP000308730">
    <property type="component" value="Unassembled WGS sequence"/>
</dbReference>